<reference evidence="1" key="1">
    <citation type="submission" date="2009-01" db="EMBL/GenBank/DDBJ databases">
        <title>Complete sequence of chromosome Cyanothece sp. PCC 7425.</title>
        <authorList>
            <consortium name="US DOE Joint Genome Institute"/>
            <person name="Lucas S."/>
            <person name="Copeland A."/>
            <person name="Lapidus A."/>
            <person name="Glavina del Rio T."/>
            <person name="Dalin E."/>
            <person name="Tice H."/>
            <person name="Bruce D."/>
            <person name="Goodwin L."/>
            <person name="Pitluck S."/>
            <person name="Sims D."/>
            <person name="Meineke L."/>
            <person name="Brettin T."/>
            <person name="Detter J.C."/>
            <person name="Han C."/>
            <person name="Larimer F."/>
            <person name="Land M."/>
            <person name="Hauser L."/>
            <person name="Kyrpides N."/>
            <person name="Ovchinnikova G."/>
            <person name="Liberton M."/>
            <person name="Stoeckel J."/>
            <person name="Banerjee A."/>
            <person name="Singh A."/>
            <person name="Page L."/>
            <person name="Sato H."/>
            <person name="Zhao L."/>
            <person name="Sherman L."/>
            <person name="Pakrasi H."/>
            <person name="Richardson P."/>
        </authorList>
    </citation>
    <scope>NUCLEOTIDE SEQUENCE</scope>
    <source>
        <strain evidence="1">PCC 7425</strain>
    </source>
</reference>
<sequence length="139" mass="15681">MRGVSSHPEPASLLQHDSMTTAANQNLIVSRIKVYKQVMILACDGNCEKAWGIKSRPRIQFDQNDADDFAWLADSELDTAPSNPGTEEGGDCKPCNRIHNKWCFLECERSDSRPVGKFRSIQLPDFTNRVYNQPSKHSI</sequence>
<evidence type="ECO:0000313" key="1">
    <source>
        <dbReference type="EMBL" id="ACL42826.1"/>
    </source>
</evidence>
<proteinExistence type="predicted"/>
<protein>
    <submittedName>
        <fullName evidence="1">Uncharacterized protein</fullName>
    </submittedName>
</protein>
<gene>
    <name evidence="1" type="ordered locus">Cyan7425_0434</name>
</gene>
<organism evidence="1">
    <name type="scientific">Cyanothece sp. (strain PCC 7425 / ATCC 29141)</name>
    <dbReference type="NCBI Taxonomy" id="395961"/>
    <lineage>
        <taxon>Bacteria</taxon>
        <taxon>Bacillati</taxon>
        <taxon>Cyanobacteriota</taxon>
        <taxon>Cyanophyceae</taxon>
        <taxon>Gomontiellales</taxon>
        <taxon>Cyanothecaceae</taxon>
        <taxon>Cyanothece</taxon>
    </lineage>
</organism>
<dbReference type="STRING" id="395961.Cyan7425_0434"/>
<accession>B8HT29</accession>
<dbReference type="AlphaFoldDB" id="B8HT29"/>
<dbReference type="KEGG" id="cyn:Cyan7425_0434"/>
<name>B8HT29_CYAP4</name>
<dbReference type="HOGENOM" id="CLU_163219_0_0_3"/>
<dbReference type="EMBL" id="CP001344">
    <property type="protein sequence ID" value="ACL42826.1"/>
    <property type="molecule type" value="Genomic_DNA"/>
</dbReference>